<accession>A0A8H3EVE6</accession>
<dbReference type="PROSITE" id="PS51387">
    <property type="entry name" value="FAD_PCMH"/>
    <property type="match status" value="1"/>
</dbReference>
<evidence type="ECO:0000256" key="3">
    <source>
        <dbReference type="ARBA" id="ARBA00022827"/>
    </source>
</evidence>
<evidence type="ECO:0000313" key="8">
    <source>
        <dbReference type="Proteomes" id="UP000664169"/>
    </source>
</evidence>
<feature type="signal peptide" evidence="5">
    <location>
        <begin position="1"/>
        <end position="28"/>
    </location>
</feature>
<keyword evidence="5" id="KW-0732">Signal</keyword>
<dbReference type="Proteomes" id="UP000664169">
    <property type="component" value="Unassembled WGS sequence"/>
</dbReference>
<comment type="caution">
    <text evidence="7">The sequence shown here is derived from an EMBL/GenBank/DDBJ whole genome shotgun (WGS) entry which is preliminary data.</text>
</comment>
<dbReference type="InterPro" id="IPR036318">
    <property type="entry name" value="FAD-bd_PCMH-like_sf"/>
</dbReference>
<evidence type="ECO:0000256" key="1">
    <source>
        <dbReference type="ARBA" id="ARBA00005466"/>
    </source>
</evidence>
<dbReference type="InterPro" id="IPR050416">
    <property type="entry name" value="FAD-linked_Oxidoreductase"/>
</dbReference>
<gene>
    <name evidence="7" type="ORF">GOMPHAMPRED_007285</name>
</gene>
<evidence type="ECO:0000313" key="7">
    <source>
        <dbReference type="EMBL" id="CAF9911053.1"/>
    </source>
</evidence>
<proteinExistence type="inferred from homology"/>
<keyword evidence="4" id="KW-0560">Oxidoreductase</keyword>
<dbReference type="InterPro" id="IPR016169">
    <property type="entry name" value="FAD-bd_PCMH_sub2"/>
</dbReference>
<dbReference type="GO" id="GO:0071949">
    <property type="term" value="F:FAD binding"/>
    <property type="evidence" value="ECO:0007669"/>
    <property type="project" value="InterPro"/>
</dbReference>
<dbReference type="Pfam" id="PF01565">
    <property type="entry name" value="FAD_binding_4"/>
    <property type="match status" value="1"/>
</dbReference>
<dbReference type="SUPFAM" id="SSF56176">
    <property type="entry name" value="FAD-binding/transporter-associated domain-like"/>
    <property type="match status" value="1"/>
</dbReference>
<dbReference type="OrthoDB" id="2151789at2759"/>
<dbReference type="AlphaFoldDB" id="A0A8H3EVE6"/>
<comment type="similarity">
    <text evidence="1">Belongs to the oxygen-dependent FAD-linked oxidoreductase family.</text>
</comment>
<dbReference type="EMBL" id="CAJPDQ010000006">
    <property type="protein sequence ID" value="CAF9911053.1"/>
    <property type="molecule type" value="Genomic_DNA"/>
</dbReference>
<dbReference type="Gene3D" id="3.30.465.10">
    <property type="match status" value="1"/>
</dbReference>
<dbReference type="InterPro" id="IPR006094">
    <property type="entry name" value="Oxid_FAD_bind_N"/>
</dbReference>
<protein>
    <recommendedName>
        <fullName evidence="6">FAD-binding PCMH-type domain-containing protein</fullName>
    </recommendedName>
</protein>
<evidence type="ECO:0000256" key="2">
    <source>
        <dbReference type="ARBA" id="ARBA00022630"/>
    </source>
</evidence>
<dbReference type="PANTHER" id="PTHR42973:SF53">
    <property type="entry name" value="FAD-BINDING PCMH-TYPE DOMAIN-CONTAINING PROTEIN-RELATED"/>
    <property type="match status" value="1"/>
</dbReference>
<sequence>MARSTFDNFKSLTVLCLSVLLAGNSVYAAPPGGYSYNGSCSTLSTIFPKRVSLPGSSNYALQNAEYWDEAAVLSPACISVPSSAADAVLNLALLVKNNQSFAMRSGGHTPIPGAAGTNGGVLLAGDNLTDISLTNLDGVPVAKVGSGLRWIEVYSWLADRNLTTIGGRYATVGVTGSSTGGGISYYRSIHGWIADNIVGFEVVTASGEILLVTANQYPDLYWALKGGSGNFAYFVHFYLKTWPSVPIYGGNVVTDASSVDALVDACASFADQKEGGMLDPLAAVNPTIQYTLDSRQFSGFTNVFYNASVSEAPASVKNFTTIPALGNSSVTGPRTFVSFVNETAIFGNDFRRLFRATSVKSTPEAVRLIQSVFDDQATQLKNIVNGSVTVTYQYMSEAFVQAAHVSGDAIDLQPADGPLIAILLASAWQTPGDDAYLLSFMTSLVEAMDAASKAADLYYPFIFLNDAGIGQQPFPFYGAGKSLPKMKQIAKKYDPLGVFQTLAAGAFKL</sequence>
<evidence type="ECO:0000259" key="6">
    <source>
        <dbReference type="PROSITE" id="PS51387"/>
    </source>
</evidence>
<name>A0A8H3EVE6_9LECA</name>
<keyword evidence="3" id="KW-0274">FAD</keyword>
<dbReference type="GO" id="GO:0016491">
    <property type="term" value="F:oxidoreductase activity"/>
    <property type="evidence" value="ECO:0007669"/>
    <property type="project" value="UniProtKB-KW"/>
</dbReference>
<organism evidence="7 8">
    <name type="scientific">Gomphillus americanus</name>
    <dbReference type="NCBI Taxonomy" id="1940652"/>
    <lineage>
        <taxon>Eukaryota</taxon>
        <taxon>Fungi</taxon>
        <taxon>Dikarya</taxon>
        <taxon>Ascomycota</taxon>
        <taxon>Pezizomycotina</taxon>
        <taxon>Lecanoromycetes</taxon>
        <taxon>OSLEUM clade</taxon>
        <taxon>Ostropomycetidae</taxon>
        <taxon>Ostropales</taxon>
        <taxon>Graphidaceae</taxon>
        <taxon>Gomphilloideae</taxon>
        <taxon>Gomphillus</taxon>
    </lineage>
</organism>
<evidence type="ECO:0000256" key="4">
    <source>
        <dbReference type="ARBA" id="ARBA00023002"/>
    </source>
</evidence>
<reference evidence="7" key="1">
    <citation type="submission" date="2021-03" db="EMBL/GenBank/DDBJ databases">
        <authorList>
            <person name="Tagirdzhanova G."/>
        </authorList>
    </citation>
    <scope>NUCLEOTIDE SEQUENCE</scope>
</reference>
<feature type="chain" id="PRO_5034030026" description="FAD-binding PCMH-type domain-containing protein" evidence="5">
    <location>
        <begin position="29"/>
        <end position="509"/>
    </location>
</feature>
<dbReference type="InterPro" id="IPR016166">
    <property type="entry name" value="FAD-bd_PCMH"/>
</dbReference>
<feature type="domain" description="FAD-binding PCMH-type" evidence="6">
    <location>
        <begin position="71"/>
        <end position="244"/>
    </location>
</feature>
<keyword evidence="2" id="KW-0285">Flavoprotein</keyword>
<keyword evidence="8" id="KW-1185">Reference proteome</keyword>
<evidence type="ECO:0000256" key="5">
    <source>
        <dbReference type="SAM" id="SignalP"/>
    </source>
</evidence>
<dbReference type="PANTHER" id="PTHR42973">
    <property type="entry name" value="BINDING OXIDOREDUCTASE, PUTATIVE (AFU_ORTHOLOGUE AFUA_1G17690)-RELATED"/>
    <property type="match status" value="1"/>
</dbReference>